<reference evidence="2 3" key="1">
    <citation type="submission" date="2021-03" db="EMBL/GenBank/DDBJ databases">
        <title>Whole genome shotgun sequence of Actinoplanes toevensis NBRC 105298.</title>
        <authorList>
            <person name="Komaki H."/>
            <person name="Tamura T."/>
        </authorList>
    </citation>
    <scope>NUCLEOTIDE SEQUENCE [LARGE SCALE GENOMIC DNA]</scope>
    <source>
        <strain evidence="2 3">NBRC 105298</strain>
    </source>
</reference>
<gene>
    <name evidence="2" type="ORF">Ato02nite_024330</name>
</gene>
<evidence type="ECO:0000313" key="2">
    <source>
        <dbReference type="EMBL" id="GIM90640.1"/>
    </source>
</evidence>
<accession>A0A919TA20</accession>
<comment type="caution">
    <text evidence="2">The sequence shown here is derived from an EMBL/GenBank/DDBJ whole genome shotgun (WGS) entry which is preliminary data.</text>
</comment>
<name>A0A919TA20_9ACTN</name>
<dbReference type="InterPro" id="IPR018958">
    <property type="entry name" value="Knr4/Smi1-like_dom"/>
</dbReference>
<dbReference type="EMBL" id="BOQN01000033">
    <property type="protein sequence ID" value="GIM90640.1"/>
    <property type="molecule type" value="Genomic_DNA"/>
</dbReference>
<sequence>MRGFLDGRWHHVGMLRTEDLLRLEAAWRAQGAPIAGDLAPGLNDAEIDALLAADELMLPAELRRWWGWHDGVRSGVWNEPVSQVGAGSWAFLSLSEALEQRRSEISMGGGGFPADPDDWAGQWAPWWLPVALAGSAYLFADLSAEGEKTPIHLWAQQPDDVFTARFPSFGDVVAGWADGIERGFFVWSAERNEWDTPGNLPTEVLRLV</sequence>
<proteinExistence type="predicted"/>
<organism evidence="2 3">
    <name type="scientific">Paractinoplanes toevensis</name>
    <dbReference type="NCBI Taxonomy" id="571911"/>
    <lineage>
        <taxon>Bacteria</taxon>
        <taxon>Bacillati</taxon>
        <taxon>Actinomycetota</taxon>
        <taxon>Actinomycetes</taxon>
        <taxon>Micromonosporales</taxon>
        <taxon>Micromonosporaceae</taxon>
        <taxon>Paractinoplanes</taxon>
    </lineage>
</organism>
<keyword evidence="3" id="KW-1185">Reference proteome</keyword>
<dbReference type="Proteomes" id="UP000677082">
    <property type="component" value="Unassembled WGS sequence"/>
</dbReference>
<feature type="domain" description="Knr4/Smi1-like" evidence="1">
    <location>
        <begin position="42"/>
        <end position="173"/>
    </location>
</feature>
<evidence type="ECO:0000259" key="1">
    <source>
        <dbReference type="Pfam" id="PF09346"/>
    </source>
</evidence>
<evidence type="ECO:0000313" key="3">
    <source>
        <dbReference type="Proteomes" id="UP000677082"/>
    </source>
</evidence>
<protein>
    <recommendedName>
        <fullName evidence="1">Knr4/Smi1-like domain-containing protein</fullName>
    </recommendedName>
</protein>
<dbReference type="AlphaFoldDB" id="A0A919TA20"/>
<dbReference type="Pfam" id="PF09346">
    <property type="entry name" value="SMI1_KNR4"/>
    <property type="match status" value="1"/>
</dbReference>